<reference evidence="3 4" key="1">
    <citation type="submission" date="2018-02" db="EMBL/GenBank/DDBJ databases">
        <title>Isolation, characterization and comparative genomics of Xanthomonas oryzae pv. oryzae bacteriophages.</title>
        <authorList>
            <person name="Varga I."/>
            <person name="Molnar J."/>
            <person name="Gazdag A."/>
            <person name="Szucs D."/>
            <person name="Doffkay Z."/>
            <person name="Valappil S.K."/>
            <person name="Papp S."/>
            <person name="Pinter R."/>
            <person name="Vera Cruz C.M."/>
            <person name="Ricardo O."/>
            <person name="Vizi T."/>
            <person name="Schneider G."/>
            <person name="Rakhely G."/>
            <person name="Kovacs T."/>
        </authorList>
    </citation>
    <scope>NUCLEOTIDE SEQUENCE [LARGE SCALE GENOMIC DNA]</scope>
</reference>
<name>A0A3S7I6A8_9CAUD</name>
<keyword evidence="4" id="KW-1185">Reference proteome</keyword>
<evidence type="ECO:0000256" key="1">
    <source>
        <dbReference type="SAM" id="MobiDB-lite"/>
    </source>
</evidence>
<accession>A0A3S7I6A8</accession>
<dbReference type="InterPro" id="IPR049304">
    <property type="entry name" value="Gly_rich_dom"/>
</dbReference>
<proteinExistence type="predicted"/>
<evidence type="ECO:0000313" key="4">
    <source>
        <dbReference type="Proteomes" id="UP000290080"/>
    </source>
</evidence>
<feature type="compositionally biased region" description="Polar residues" evidence="1">
    <location>
        <begin position="28"/>
        <end position="39"/>
    </location>
</feature>
<organism evidence="3 4">
    <name type="scientific">Xanthomonas phage XPV1</name>
    <dbReference type="NCBI Taxonomy" id="2099860"/>
    <lineage>
        <taxon>Viruses</taxon>
        <taxon>Duplodnaviria</taxon>
        <taxon>Heunggongvirae</taxon>
        <taxon>Uroviricota</taxon>
        <taxon>Caudoviricetes</taxon>
        <taxon>Kantovirinae</taxon>
        <taxon>Tsukubavirus</taxon>
        <taxon>Tsukubavirus XPV1</taxon>
    </lineage>
</organism>
<dbReference type="KEGG" id="vg:64408886"/>
<feature type="region of interest" description="Disordered" evidence="1">
    <location>
        <begin position="417"/>
        <end position="460"/>
    </location>
</feature>
<protein>
    <recommendedName>
        <fullName evidence="2">Glycine-rich domain-containing protein</fullName>
    </recommendedName>
</protein>
<feature type="domain" description="Glycine-rich" evidence="2">
    <location>
        <begin position="260"/>
        <end position="467"/>
    </location>
</feature>
<dbReference type="EMBL" id="MG944234">
    <property type="protein sequence ID" value="AVO24199.1"/>
    <property type="molecule type" value="Genomic_DNA"/>
</dbReference>
<evidence type="ECO:0000259" key="2">
    <source>
        <dbReference type="Pfam" id="PF21722"/>
    </source>
</evidence>
<dbReference type="RefSeq" id="YP_010052516.1">
    <property type="nucleotide sequence ID" value="NC_054459.1"/>
</dbReference>
<dbReference type="Pfam" id="PF21722">
    <property type="entry name" value="Gly_rich_2"/>
    <property type="match status" value="1"/>
</dbReference>
<dbReference type="Proteomes" id="UP000290080">
    <property type="component" value="Segment"/>
</dbReference>
<feature type="region of interest" description="Disordered" evidence="1">
    <location>
        <begin position="28"/>
        <end position="62"/>
    </location>
</feature>
<dbReference type="GeneID" id="64408886"/>
<evidence type="ECO:0000313" key="3">
    <source>
        <dbReference type="EMBL" id="AVO24199.1"/>
    </source>
</evidence>
<sequence length="471" mass="45422">MQSINQPQKILVPFAQNDSAKVEIPVTTTSPGRFSQTLGSPPETALPPESGGTPPQLPDFNGAMNQQSRLAWWMMAGGRFAFDATWANNTYVNGYPRGAVLPAAIGAGLIGMGEWYNNAEANTADPDVNGAGWVPGYHYGVTALTGQTGGTLTLSPALAAKRTLTIAGTLTSNLVVVLPTWVYTWRIVNNTGGAYTVTVKNAATTGVVIPQNGVSTTVHCDGTQVSFDSPNIPAAVLSTQPMQLGQATGRLLAVRRFAVAGATTYTPTTGTNTVIVEVVGAGASGAGTVAALSGQAAAGGGGGGGAYAKARIVSGFAGVTITVGAPGVSAAPGNAGQAGGASSFGSLVVCPGGAGGPQGQGSSSANYSAPGLGAAAPTFGGSADVIMAASGAAGSPGLLFSSSIVISGNGANTPYGSGGGGAGSSTAGQTGTGLSAGGQGSGGGGGFSTSGGSPGSGGSGGGGLVLVWEYA</sequence>
<feature type="compositionally biased region" description="Gly residues" evidence="1">
    <location>
        <begin position="430"/>
        <end position="460"/>
    </location>
</feature>